<dbReference type="PaxDb" id="4113-PGSC0003DMT400008897"/>
<accession>M0ZV90</accession>
<dbReference type="InParanoid" id="M0ZV90"/>
<dbReference type="PANTHER" id="PTHR47723:SF24">
    <property type="entry name" value="RNASE H TYPE-1 DOMAIN-CONTAINING PROTEIN"/>
    <property type="match status" value="1"/>
</dbReference>
<dbReference type="InterPro" id="IPR012337">
    <property type="entry name" value="RNaseH-like_sf"/>
</dbReference>
<evidence type="ECO:0000313" key="3">
    <source>
        <dbReference type="Proteomes" id="UP000011115"/>
    </source>
</evidence>
<reference evidence="2" key="2">
    <citation type="submission" date="2015-06" db="UniProtKB">
        <authorList>
            <consortium name="EnsemblPlants"/>
        </authorList>
    </citation>
    <scope>IDENTIFICATION</scope>
    <source>
        <strain evidence="2">DM1-3 516 R44</strain>
    </source>
</reference>
<dbReference type="GO" id="GO:0004523">
    <property type="term" value="F:RNA-DNA hybrid ribonuclease activity"/>
    <property type="evidence" value="ECO:0007669"/>
    <property type="project" value="InterPro"/>
</dbReference>
<dbReference type="EnsemblPlants" id="PGSC0003DMT400008897">
    <property type="protein sequence ID" value="PGSC0003DMT400008897"/>
    <property type="gene ID" value="PGSC0003DMG400003458"/>
</dbReference>
<dbReference type="AlphaFoldDB" id="M0ZV90"/>
<evidence type="ECO:0000313" key="2">
    <source>
        <dbReference type="EnsemblPlants" id="PGSC0003DMT400008897"/>
    </source>
</evidence>
<dbReference type="Proteomes" id="UP000011115">
    <property type="component" value="Unassembled WGS sequence"/>
</dbReference>
<name>M0ZV90_SOLTU</name>
<dbReference type="SUPFAM" id="SSF53098">
    <property type="entry name" value="Ribonuclease H-like"/>
    <property type="match status" value="1"/>
</dbReference>
<dbReference type="ExpressionAtlas" id="M0ZV90">
    <property type="expression patterns" value="baseline"/>
</dbReference>
<dbReference type="InterPro" id="IPR036397">
    <property type="entry name" value="RNaseH_sf"/>
</dbReference>
<dbReference type="InterPro" id="IPR053151">
    <property type="entry name" value="RNase_H-like"/>
</dbReference>
<dbReference type="OMA" id="HYCIERS"/>
<dbReference type="PANTHER" id="PTHR47723">
    <property type="entry name" value="OS05G0353850 PROTEIN"/>
    <property type="match status" value="1"/>
</dbReference>
<organism evidence="2 3">
    <name type="scientific">Solanum tuberosum</name>
    <name type="common">Potato</name>
    <dbReference type="NCBI Taxonomy" id="4113"/>
    <lineage>
        <taxon>Eukaryota</taxon>
        <taxon>Viridiplantae</taxon>
        <taxon>Streptophyta</taxon>
        <taxon>Embryophyta</taxon>
        <taxon>Tracheophyta</taxon>
        <taxon>Spermatophyta</taxon>
        <taxon>Magnoliopsida</taxon>
        <taxon>eudicotyledons</taxon>
        <taxon>Gunneridae</taxon>
        <taxon>Pentapetalae</taxon>
        <taxon>asterids</taxon>
        <taxon>lamiids</taxon>
        <taxon>Solanales</taxon>
        <taxon>Solanaceae</taxon>
        <taxon>Solanoideae</taxon>
        <taxon>Solaneae</taxon>
        <taxon>Solanum</taxon>
    </lineage>
</organism>
<evidence type="ECO:0000259" key="1">
    <source>
        <dbReference type="Pfam" id="PF13456"/>
    </source>
</evidence>
<dbReference type="STRING" id="4113.M0ZV90"/>
<dbReference type="Gramene" id="PGSC0003DMT400008897">
    <property type="protein sequence ID" value="PGSC0003DMT400008897"/>
    <property type="gene ID" value="PGSC0003DMG400003458"/>
</dbReference>
<dbReference type="Pfam" id="PF13456">
    <property type="entry name" value="RVT_3"/>
    <property type="match status" value="1"/>
</dbReference>
<reference evidence="3" key="1">
    <citation type="journal article" date="2011" name="Nature">
        <title>Genome sequence and analysis of the tuber crop potato.</title>
        <authorList>
            <consortium name="The Potato Genome Sequencing Consortium"/>
        </authorList>
    </citation>
    <scope>NUCLEOTIDE SEQUENCE [LARGE SCALE GENOMIC DNA]</scope>
    <source>
        <strain evidence="3">cv. DM1-3 516 R44</strain>
    </source>
</reference>
<dbReference type="InterPro" id="IPR002156">
    <property type="entry name" value="RNaseH_domain"/>
</dbReference>
<dbReference type="GO" id="GO:0003676">
    <property type="term" value="F:nucleic acid binding"/>
    <property type="evidence" value="ECO:0007669"/>
    <property type="project" value="InterPro"/>
</dbReference>
<dbReference type="Gene3D" id="3.30.420.10">
    <property type="entry name" value="Ribonuclease H-like superfamily/Ribonuclease H"/>
    <property type="match status" value="1"/>
</dbReference>
<dbReference type="InterPro" id="IPR044730">
    <property type="entry name" value="RNase_H-like_dom_plant"/>
</dbReference>
<protein>
    <submittedName>
        <fullName evidence="2">RNase H family protein</fullName>
    </submittedName>
</protein>
<dbReference type="CDD" id="cd06222">
    <property type="entry name" value="RNase_H_like"/>
    <property type="match status" value="1"/>
</dbReference>
<keyword evidence="3" id="KW-1185">Reference proteome</keyword>
<sequence>MAKKVWSYFASAAGIQGPFIQIKQTVQKWRDVQGNEVFKNVMVDVPIIILWFLWKSRNTILHGGLYAYEKIIFDTTDTIHKFIYTRFSCFQELPRYWPHIVEILERWQPRYSYKMVRWLYPPPDWYKCNTDGASKGNPGPSSAAFCVRNSAGDIIGAKGRSLSISTNLMAEVVAIRVGIHYCIERSLLPLIVEIDSLSMTKFIEGIWEVPWSVVKEVEAINKMRKNVPIQLKHTLREGNTLADFFANLVVNFAGTYLVKKFQELPMMCGINLFEIHPIKGEHLERISEW</sequence>
<feature type="domain" description="RNase H type-1" evidence="1">
    <location>
        <begin position="129"/>
        <end position="248"/>
    </location>
</feature>
<dbReference type="eggNOG" id="KOG1075">
    <property type="taxonomic scope" value="Eukaryota"/>
</dbReference>
<proteinExistence type="predicted"/>